<dbReference type="Proteomes" id="UP000472262">
    <property type="component" value="Unassembled WGS sequence"/>
</dbReference>
<keyword evidence="4" id="KW-1185">Reference proteome</keyword>
<evidence type="ECO:0000313" key="3">
    <source>
        <dbReference type="Ensembl" id="ENSSGRP00000023828.1"/>
    </source>
</evidence>
<dbReference type="InParanoid" id="A0A672LIX1"/>
<dbReference type="PANTHER" id="PTHR10697:SF5">
    <property type="entry name" value="EPENDYMIN-RELATED"/>
    <property type="match status" value="1"/>
</dbReference>
<proteinExistence type="inferred from homology"/>
<dbReference type="PRINTS" id="PR00317">
    <property type="entry name" value="EPENDYMIN"/>
</dbReference>
<gene>
    <name evidence="3" type="primary">LOC107557054</name>
</gene>
<dbReference type="SMART" id="SM00026">
    <property type="entry name" value="EPEND"/>
    <property type="match status" value="1"/>
</dbReference>
<protein>
    <submittedName>
        <fullName evidence="3">Ependymin-like</fullName>
    </submittedName>
</protein>
<accession>A0A672LIX1</accession>
<dbReference type="AlphaFoldDB" id="A0A672LIX1"/>
<dbReference type="FunCoup" id="A0A672LIX1">
    <property type="interactions" value="1"/>
</dbReference>
<dbReference type="OMA" id="FSYDAFE"/>
<sequence>MTILFLIPVCLSLILSSSAQRPEPCSKTSCPLIFCLHIIFIPGHHLRVFEKFSYDAYGQNIRVLAAGKEGNQTFFVDRLLLFREGVSYEIHYHNQTCIKTELKEPFRHIGVPHDAHFLNQMVLGSSSIPGQGLLVNNWNGTVEETKESYLLTFTAFGCVPLYILDFTQKGELTIMTSFFDLVEGIEDPNVFIPPSFCDSVEVLPAKGDGARSFISLL</sequence>
<evidence type="ECO:0000256" key="2">
    <source>
        <dbReference type="SAM" id="SignalP"/>
    </source>
</evidence>
<name>A0A672LIX1_SINGR</name>
<dbReference type="InterPro" id="IPR001299">
    <property type="entry name" value="Ependymin"/>
</dbReference>
<evidence type="ECO:0000256" key="1">
    <source>
        <dbReference type="ARBA" id="ARBA00010771"/>
    </source>
</evidence>
<dbReference type="Ensembl" id="ENSSGRT00000025687.1">
    <property type="protein sequence ID" value="ENSSGRP00000023828.1"/>
    <property type="gene ID" value="ENSSGRG00000014061.1"/>
</dbReference>
<feature type="chain" id="PRO_5025344989" evidence="2">
    <location>
        <begin position="20"/>
        <end position="217"/>
    </location>
</feature>
<organism evidence="3 4">
    <name type="scientific">Sinocyclocheilus grahami</name>
    <name type="common">Dianchi golden-line fish</name>
    <name type="synonym">Barbus grahami</name>
    <dbReference type="NCBI Taxonomy" id="75366"/>
    <lineage>
        <taxon>Eukaryota</taxon>
        <taxon>Metazoa</taxon>
        <taxon>Chordata</taxon>
        <taxon>Craniata</taxon>
        <taxon>Vertebrata</taxon>
        <taxon>Euteleostomi</taxon>
        <taxon>Actinopterygii</taxon>
        <taxon>Neopterygii</taxon>
        <taxon>Teleostei</taxon>
        <taxon>Ostariophysi</taxon>
        <taxon>Cypriniformes</taxon>
        <taxon>Cyprinidae</taxon>
        <taxon>Cyprininae</taxon>
        <taxon>Sinocyclocheilus</taxon>
    </lineage>
</organism>
<comment type="similarity">
    <text evidence="1">Belongs to the ependymin family.</text>
</comment>
<dbReference type="Pfam" id="PF00811">
    <property type="entry name" value="Ependymin"/>
    <property type="match status" value="1"/>
</dbReference>
<reference evidence="3" key="1">
    <citation type="submission" date="2025-08" db="UniProtKB">
        <authorList>
            <consortium name="Ensembl"/>
        </authorList>
    </citation>
    <scope>IDENTIFICATION</scope>
</reference>
<evidence type="ECO:0000313" key="4">
    <source>
        <dbReference type="Proteomes" id="UP000472262"/>
    </source>
</evidence>
<dbReference type="GO" id="GO:0005576">
    <property type="term" value="C:extracellular region"/>
    <property type="evidence" value="ECO:0007669"/>
    <property type="project" value="InterPro"/>
</dbReference>
<dbReference type="GO" id="GO:0005509">
    <property type="term" value="F:calcium ion binding"/>
    <property type="evidence" value="ECO:0007669"/>
    <property type="project" value="InterPro"/>
</dbReference>
<dbReference type="GO" id="GO:0007160">
    <property type="term" value="P:cell-matrix adhesion"/>
    <property type="evidence" value="ECO:0007669"/>
    <property type="project" value="InterPro"/>
</dbReference>
<reference evidence="3" key="2">
    <citation type="submission" date="2025-09" db="UniProtKB">
        <authorList>
            <consortium name="Ensembl"/>
        </authorList>
    </citation>
    <scope>IDENTIFICATION</scope>
</reference>
<keyword evidence="2" id="KW-0732">Signal</keyword>
<feature type="signal peptide" evidence="2">
    <location>
        <begin position="1"/>
        <end position="19"/>
    </location>
</feature>
<dbReference type="GO" id="GO:0005764">
    <property type="term" value="C:lysosome"/>
    <property type="evidence" value="ECO:0007669"/>
    <property type="project" value="TreeGrafter"/>
</dbReference>
<dbReference type="PANTHER" id="PTHR10697">
    <property type="entry name" value="MAMMALIAN EPENDYMIN-RELATED PROTEIN 1"/>
    <property type="match status" value="1"/>
</dbReference>